<dbReference type="EMBL" id="JBJHZX010000008">
    <property type="protein sequence ID" value="MFL0195386.1"/>
    <property type="molecule type" value="Genomic_DNA"/>
</dbReference>
<keyword evidence="2" id="KW-1185">Reference proteome</keyword>
<reference evidence="1 2" key="1">
    <citation type="submission" date="2024-11" db="EMBL/GenBank/DDBJ databases">
        <authorList>
            <person name="Heng Y.C."/>
            <person name="Lim A.C.H."/>
            <person name="Lee J.K.Y."/>
            <person name="Kittelmann S."/>
        </authorList>
    </citation>
    <scope>NUCLEOTIDE SEQUENCE [LARGE SCALE GENOMIC DNA]</scope>
    <source>
        <strain evidence="1 2">WILCCON 0269</strain>
    </source>
</reference>
<accession>A0ABW8SHY4</accession>
<sequence>MKDDKSWIIKFNATIDSNGTVVKTYLTPIIESFIKKFTTEGDGMSYAAWLDNWKYKYNN</sequence>
<organism evidence="1 2">
    <name type="scientific">Candidatus Clostridium eludens</name>
    <dbReference type="NCBI Taxonomy" id="3381663"/>
    <lineage>
        <taxon>Bacteria</taxon>
        <taxon>Bacillati</taxon>
        <taxon>Bacillota</taxon>
        <taxon>Clostridia</taxon>
        <taxon>Eubacteriales</taxon>
        <taxon>Clostridiaceae</taxon>
        <taxon>Clostridium</taxon>
    </lineage>
</organism>
<dbReference type="Proteomes" id="UP001623660">
    <property type="component" value="Unassembled WGS sequence"/>
</dbReference>
<comment type="caution">
    <text evidence="1">The sequence shown here is derived from an EMBL/GenBank/DDBJ whole genome shotgun (WGS) entry which is preliminary data.</text>
</comment>
<name>A0ABW8SHY4_9CLOT</name>
<evidence type="ECO:0000313" key="1">
    <source>
        <dbReference type="EMBL" id="MFL0195386.1"/>
    </source>
</evidence>
<dbReference type="RefSeq" id="WP_406791503.1">
    <property type="nucleotide sequence ID" value="NZ_JBJHZX010000008.1"/>
</dbReference>
<protein>
    <submittedName>
        <fullName evidence="1">Uncharacterized protein</fullName>
    </submittedName>
</protein>
<evidence type="ECO:0000313" key="2">
    <source>
        <dbReference type="Proteomes" id="UP001623660"/>
    </source>
</evidence>
<gene>
    <name evidence="1" type="ORF">ACJDU8_07375</name>
</gene>
<proteinExistence type="predicted"/>